<keyword evidence="1" id="KW-0812">Transmembrane</keyword>
<evidence type="ECO:0000256" key="1">
    <source>
        <dbReference type="SAM" id="Phobius"/>
    </source>
</evidence>
<evidence type="ECO:0000313" key="3">
    <source>
        <dbReference type="Proteomes" id="UP000185934"/>
    </source>
</evidence>
<dbReference type="EMBL" id="CP018258">
    <property type="protein sequence ID" value="APV43874.1"/>
    <property type="molecule type" value="Genomic_DNA"/>
</dbReference>
<sequence length="126" mass="13604">MVCIVVTPPTTFPRLTVLPAILAILAVLWVSFYCFDNRDGRRVHSPHGSTVAEIIVSAAQGFLAVNADLDSDGTIRATSESTVPVNITNTAQSDGRDLGDNYYGLNPKESYTFVFQEPMIITVVAA</sequence>
<name>A0A1P8F5X0_9CHLR</name>
<keyword evidence="1" id="KW-1133">Transmembrane helix</keyword>
<dbReference type="STRING" id="1839801.Dform_00519"/>
<organism evidence="2 3">
    <name type="scientific">Dehalogenimonas formicexedens</name>
    <dbReference type="NCBI Taxonomy" id="1839801"/>
    <lineage>
        <taxon>Bacteria</taxon>
        <taxon>Bacillati</taxon>
        <taxon>Chloroflexota</taxon>
        <taxon>Dehalococcoidia</taxon>
        <taxon>Dehalococcoidales</taxon>
        <taxon>Dehalococcoidaceae</taxon>
        <taxon>Dehalogenimonas</taxon>
    </lineage>
</organism>
<gene>
    <name evidence="2" type="ORF">Dform_00519</name>
</gene>
<keyword evidence="3" id="KW-1185">Reference proteome</keyword>
<dbReference type="Proteomes" id="UP000185934">
    <property type="component" value="Chromosome"/>
</dbReference>
<feature type="transmembrane region" description="Helical" evidence="1">
    <location>
        <begin position="15"/>
        <end position="35"/>
    </location>
</feature>
<reference evidence="3" key="1">
    <citation type="submission" date="2016-11" db="EMBL/GenBank/DDBJ databases">
        <title>Dehalogenimonas formicexedens sp. nov., a chlorinated alkane respiring bacterium isolated from contaminated groundwater.</title>
        <authorList>
            <person name="Key T.A."/>
            <person name="Bowman K.S."/>
            <person name="Lee I."/>
            <person name="Chun J."/>
            <person name="Albuquerque L."/>
            <person name="da Costa M.S."/>
            <person name="Rainey F.A."/>
            <person name="Moe W.M."/>
        </authorList>
    </citation>
    <scope>NUCLEOTIDE SEQUENCE [LARGE SCALE GENOMIC DNA]</scope>
    <source>
        <strain evidence="3">NSZ-14</strain>
    </source>
</reference>
<protein>
    <submittedName>
        <fullName evidence="2">Uncharacterized protein</fullName>
    </submittedName>
</protein>
<accession>A0A1P8F5X0</accession>
<dbReference type="KEGG" id="dfo:Dform_00519"/>
<evidence type="ECO:0000313" key="2">
    <source>
        <dbReference type="EMBL" id="APV43874.1"/>
    </source>
</evidence>
<proteinExistence type="predicted"/>
<keyword evidence="1" id="KW-0472">Membrane</keyword>
<dbReference type="AlphaFoldDB" id="A0A1P8F5X0"/>